<evidence type="ECO:0000313" key="4">
    <source>
        <dbReference type="Proteomes" id="UP001331515"/>
    </source>
</evidence>
<keyword evidence="1" id="KW-0175">Coiled coil</keyword>
<sequence>MDRRGLQPNRGKPVDRVELACKQIHCSNGQISGLTELYAEYHRERNNFCHRVRAEKEKIKHLEELLDYRDTGFCEEQIKQFDTIMEREEDISYLRESLCQRSQQQTSDSQKHGGLLQAETETERMLMRKGEDLLQFITTLEDRCSAEKEKMEAESQHRQQLDEMITRFEAEKEISAQINREKSDSLDKEKFLRLEAENTNAELRQSVAAWQLDCSSLQKQVLREVALKQSREAEVQQLEARLKGQEDIFFKHLAENHQRWIRRRNNWENSKRDLRNPRNGEEKDGGT</sequence>
<dbReference type="Proteomes" id="UP001331515">
    <property type="component" value="Unassembled WGS sequence"/>
</dbReference>
<evidence type="ECO:0000256" key="2">
    <source>
        <dbReference type="SAM" id="MobiDB-lite"/>
    </source>
</evidence>
<evidence type="ECO:0000313" key="3">
    <source>
        <dbReference type="EMBL" id="KAK5914396.1"/>
    </source>
</evidence>
<proteinExistence type="predicted"/>
<accession>A0AAN8D0T6</accession>
<feature type="region of interest" description="Disordered" evidence="2">
    <location>
        <begin position="265"/>
        <end position="287"/>
    </location>
</feature>
<gene>
    <name evidence="3" type="ORF">CgunFtcFv8_008841</name>
</gene>
<feature type="coiled-coil region" evidence="1">
    <location>
        <begin position="200"/>
        <end position="248"/>
    </location>
</feature>
<organism evidence="3 4">
    <name type="scientific">Champsocephalus gunnari</name>
    <name type="common">Mackerel icefish</name>
    <dbReference type="NCBI Taxonomy" id="52237"/>
    <lineage>
        <taxon>Eukaryota</taxon>
        <taxon>Metazoa</taxon>
        <taxon>Chordata</taxon>
        <taxon>Craniata</taxon>
        <taxon>Vertebrata</taxon>
        <taxon>Euteleostomi</taxon>
        <taxon>Actinopterygii</taxon>
        <taxon>Neopterygii</taxon>
        <taxon>Teleostei</taxon>
        <taxon>Neoteleostei</taxon>
        <taxon>Acanthomorphata</taxon>
        <taxon>Eupercaria</taxon>
        <taxon>Perciformes</taxon>
        <taxon>Notothenioidei</taxon>
        <taxon>Channichthyidae</taxon>
        <taxon>Champsocephalus</taxon>
    </lineage>
</organism>
<keyword evidence="4" id="KW-1185">Reference proteome</keyword>
<comment type="caution">
    <text evidence="3">The sequence shown here is derived from an EMBL/GenBank/DDBJ whole genome shotgun (WGS) entry which is preliminary data.</text>
</comment>
<name>A0AAN8D0T6_CHAGU</name>
<evidence type="ECO:0000256" key="1">
    <source>
        <dbReference type="SAM" id="Coils"/>
    </source>
</evidence>
<dbReference type="AlphaFoldDB" id="A0AAN8D0T6"/>
<reference evidence="3 4" key="1">
    <citation type="journal article" date="2023" name="Mol. Biol. Evol.">
        <title>Genomics of Secondarily Temperate Adaptation in the Only Non-Antarctic Icefish.</title>
        <authorList>
            <person name="Rivera-Colon A.G."/>
            <person name="Rayamajhi N."/>
            <person name="Minhas B.F."/>
            <person name="Madrigal G."/>
            <person name="Bilyk K.T."/>
            <person name="Yoon V."/>
            <person name="Hune M."/>
            <person name="Gregory S."/>
            <person name="Cheng C.H.C."/>
            <person name="Catchen J.M."/>
        </authorList>
    </citation>
    <scope>NUCLEOTIDE SEQUENCE [LARGE SCALE GENOMIC DNA]</scope>
    <source>
        <tissue evidence="3">White muscle</tissue>
    </source>
</reference>
<protein>
    <submittedName>
        <fullName evidence="3">Uncharacterized protein</fullName>
    </submittedName>
</protein>
<dbReference type="EMBL" id="JAURVH010001527">
    <property type="protein sequence ID" value="KAK5914396.1"/>
    <property type="molecule type" value="Genomic_DNA"/>
</dbReference>